<evidence type="ECO:0000256" key="4">
    <source>
        <dbReference type="ARBA" id="ARBA00023136"/>
    </source>
</evidence>
<comment type="subcellular location">
    <subcellularLocation>
        <location evidence="1">Membrane</location>
        <topology evidence="1">Multi-pass membrane protein</topology>
    </subcellularLocation>
</comment>
<dbReference type="GO" id="GO:0015267">
    <property type="term" value="F:channel activity"/>
    <property type="evidence" value="ECO:0007669"/>
    <property type="project" value="TreeGrafter"/>
</dbReference>
<dbReference type="GO" id="GO:0005737">
    <property type="term" value="C:cytoplasm"/>
    <property type="evidence" value="ECO:0007669"/>
    <property type="project" value="TreeGrafter"/>
</dbReference>
<feature type="transmembrane region" description="Helical" evidence="5">
    <location>
        <begin position="564"/>
        <end position="583"/>
    </location>
</feature>
<proteinExistence type="predicted"/>
<dbReference type="RefSeq" id="XP_053588808.1">
    <property type="nucleotide sequence ID" value="XM_053724614.1"/>
</dbReference>
<keyword evidence="2 5" id="KW-0812">Transmembrane</keyword>
<dbReference type="Proteomes" id="UP000483820">
    <property type="component" value="Chromosome II"/>
</dbReference>
<reference evidence="6 7" key="1">
    <citation type="submission" date="2019-12" db="EMBL/GenBank/DDBJ databases">
        <title>Chromosome-level assembly of the Caenorhabditis remanei genome.</title>
        <authorList>
            <person name="Teterina A.A."/>
            <person name="Willis J.H."/>
            <person name="Phillips P.C."/>
        </authorList>
    </citation>
    <scope>NUCLEOTIDE SEQUENCE [LARGE SCALE GENOMIC DNA]</scope>
    <source>
        <strain evidence="6 7">PX506</strain>
        <tissue evidence="6">Whole organism</tissue>
    </source>
</reference>
<accession>A0A6A5HBK3</accession>
<sequence>MTSSLIQNLLEHKELHPLYASILFTIGIFGLTYGFKKINDLVFKHHVWCREFAGILNLCCCIFQEEVLQENYGFSAMFIAIVIHWKLREYFHPSHAENSSLLLEEGLIRRRLFILDALYLIVIHVFCAYLAQGAAFDVLKSTYNRTGLEVSIRRCLCRELVPLEYVGVIQFAATDWLRFVLHHLATPERKKYHVLVYASFLVGNQFLTGFTGMNPAVAVAMFTGCTLNRYTVPTFLFVYVFCTIFGWMLAACLFGDTPRRTCHRERFEEYTERMEEATRLAALPPPRIPFAMWDVVWPVVQNLTEELSRMPRYIASKWTVSTLLAFPYFIKEVLENEALFPLYSFIVYTFLLFSITEIVRRIGDRFLDESMMWKFNELISMTTMCACLNPQVLIFDKYGPFSMLIAVALHRKLAEFLNRGAGLHSSLLIEEKVQRTRITDEDFIWLSVAHVLSASFAFVYAGGIWNLTFWLTGLGGVAPRVCLFTEKISMEAVGGMQFGLSFLIRVVLHYLAIPELKKYHVLVYAVFIVGGYFLTGMIGIDAMVAVSTVLGCTHMGNHTPSKGILTYLMSLNSGWMLAGWLMGDTPMRSIHRERVEKRLEEEEAARVAALPPAPPKFVGKGNRRRQVR</sequence>
<feature type="transmembrane region" description="Helical" evidence="5">
    <location>
        <begin position="313"/>
        <end position="330"/>
    </location>
</feature>
<keyword evidence="3 5" id="KW-1133">Transmembrane helix</keyword>
<gene>
    <name evidence="6" type="ORF">GCK72_004336</name>
</gene>
<evidence type="ECO:0000313" key="7">
    <source>
        <dbReference type="Proteomes" id="UP000483820"/>
    </source>
</evidence>
<evidence type="ECO:0000256" key="5">
    <source>
        <dbReference type="SAM" id="Phobius"/>
    </source>
</evidence>
<feature type="transmembrane region" description="Helical" evidence="5">
    <location>
        <begin position="236"/>
        <end position="254"/>
    </location>
</feature>
<organism evidence="6 7">
    <name type="scientific">Caenorhabditis remanei</name>
    <name type="common">Caenorhabditis vulgaris</name>
    <dbReference type="NCBI Taxonomy" id="31234"/>
    <lineage>
        <taxon>Eukaryota</taxon>
        <taxon>Metazoa</taxon>
        <taxon>Ecdysozoa</taxon>
        <taxon>Nematoda</taxon>
        <taxon>Chromadorea</taxon>
        <taxon>Rhabditida</taxon>
        <taxon>Rhabditina</taxon>
        <taxon>Rhabditomorpha</taxon>
        <taxon>Rhabditoidea</taxon>
        <taxon>Rhabditidae</taxon>
        <taxon>Peloderinae</taxon>
        <taxon>Caenorhabditis</taxon>
    </lineage>
</organism>
<dbReference type="EMBL" id="WUAV01000002">
    <property type="protein sequence ID" value="KAF1764389.1"/>
    <property type="molecule type" value="Genomic_DNA"/>
</dbReference>
<dbReference type="PANTHER" id="PTHR21191">
    <property type="entry name" value="AQUAPORIN"/>
    <property type="match status" value="1"/>
</dbReference>
<evidence type="ECO:0000256" key="1">
    <source>
        <dbReference type="ARBA" id="ARBA00004141"/>
    </source>
</evidence>
<feature type="transmembrane region" description="Helical" evidence="5">
    <location>
        <begin position="342"/>
        <end position="362"/>
    </location>
</feature>
<dbReference type="CTD" id="9804353"/>
<dbReference type="InterPro" id="IPR023271">
    <property type="entry name" value="Aquaporin-like"/>
</dbReference>
<dbReference type="InterPro" id="IPR051883">
    <property type="entry name" value="AQP11/12_channel"/>
</dbReference>
<keyword evidence="4 5" id="KW-0472">Membrane</keyword>
<dbReference type="GeneID" id="9804353"/>
<dbReference type="GO" id="GO:0016020">
    <property type="term" value="C:membrane"/>
    <property type="evidence" value="ECO:0007669"/>
    <property type="project" value="UniProtKB-SubCell"/>
</dbReference>
<evidence type="ECO:0000313" key="6">
    <source>
        <dbReference type="EMBL" id="KAF1764389.1"/>
    </source>
</evidence>
<evidence type="ECO:0000256" key="2">
    <source>
        <dbReference type="ARBA" id="ARBA00022692"/>
    </source>
</evidence>
<feature type="transmembrane region" description="Helical" evidence="5">
    <location>
        <begin position="521"/>
        <end position="544"/>
    </location>
</feature>
<comment type="caution">
    <text evidence="6">The sequence shown here is derived from an EMBL/GenBank/DDBJ whole genome shotgun (WGS) entry which is preliminary data.</text>
</comment>
<dbReference type="SUPFAM" id="SSF81338">
    <property type="entry name" value="Aquaporin-like"/>
    <property type="match status" value="1"/>
</dbReference>
<dbReference type="AlphaFoldDB" id="A0A6A5HBK3"/>
<evidence type="ECO:0000256" key="3">
    <source>
        <dbReference type="ARBA" id="ARBA00022989"/>
    </source>
</evidence>
<protein>
    <submittedName>
        <fullName evidence="6">Uncharacterized protein</fullName>
    </submittedName>
</protein>
<feature type="transmembrane region" description="Helical" evidence="5">
    <location>
        <begin position="112"/>
        <end position="131"/>
    </location>
</feature>
<feature type="transmembrane region" description="Helical" evidence="5">
    <location>
        <begin position="443"/>
        <end position="472"/>
    </location>
</feature>
<feature type="transmembrane region" description="Helical" evidence="5">
    <location>
        <begin position="492"/>
        <end position="512"/>
    </location>
</feature>
<dbReference type="KEGG" id="crq:GCK72_004336"/>
<name>A0A6A5HBK3_CAERE</name>
<dbReference type="PANTHER" id="PTHR21191:SF16">
    <property type="entry name" value="AQUAPORIN"/>
    <property type="match status" value="1"/>
</dbReference>
<feature type="transmembrane region" description="Helical" evidence="5">
    <location>
        <begin position="18"/>
        <end position="35"/>
    </location>
</feature>